<evidence type="ECO:0000313" key="2">
    <source>
        <dbReference type="EMBL" id="KAG0144840.1"/>
    </source>
</evidence>
<evidence type="ECO:0000313" key="3">
    <source>
        <dbReference type="Proteomes" id="UP000886653"/>
    </source>
</evidence>
<reference evidence="2" key="1">
    <citation type="submission" date="2013-11" db="EMBL/GenBank/DDBJ databases">
        <title>Genome sequence of the fusiform rust pathogen reveals effectors for host alternation and coevolution with pine.</title>
        <authorList>
            <consortium name="DOE Joint Genome Institute"/>
            <person name="Smith K."/>
            <person name="Pendleton A."/>
            <person name="Kubisiak T."/>
            <person name="Anderson C."/>
            <person name="Salamov A."/>
            <person name="Aerts A."/>
            <person name="Riley R."/>
            <person name="Clum A."/>
            <person name="Lindquist E."/>
            <person name="Ence D."/>
            <person name="Campbell M."/>
            <person name="Kronenberg Z."/>
            <person name="Feau N."/>
            <person name="Dhillon B."/>
            <person name="Hamelin R."/>
            <person name="Burleigh J."/>
            <person name="Smith J."/>
            <person name="Yandell M."/>
            <person name="Nelson C."/>
            <person name="Grigoriev I."/>
            <person name="Davis J."/>
        </authorList>
    </citation>
    <scope>NUCLEOTIDE SEQUENCE</scope>
    <source>
        <strain evidence="2">G11</strain>
    </source>
</reference>
<evidence type="ECO:0000256" key="1">
    <source>
        <dbReference type="SAM" id="MobiDB-lite"/>
    </source>
</evidence>
<proteinExistence type="predicted"/>
<dbReference type="Proteomes" id="UP000886653">
    <property type="component" value="Unassembled WGS sequence"/>
</dbReference>
<sequence length="557" mass="61829">MGSPQEPVDDNFFEFAIPSNSRSVPDLNRSRRSRETSYTPPVGDSRRRRGLVLGDREILGAQLTPGNNMTPQPTKDRWLRRQYSDCWWASNSKADEFDDLSKYNLDKHRQSPSPSPSPDFCSTEGSPRDMCYPARYASSSPTEACYGTFASRKSLQLRTPSKAVEKLYYNDPPPPPPRCALPPVPPSMEHIQTVTNETSGRSAIKRVSSALSKVLDTHKPASPQRPRYLRRPISFLTPEPQQKASLASSVPTLSSDLSPKKASRSCITPDLKRTGNATLHSFVRPKLDTPKPPALGRRWNLSAGHHLRSRSPQLAQNIGRRPPTAGSLDDPFKADPVVVQRSQRSPQPAMSPAEEQAQSHIHLTERNLVSESSEGSTNGSTPPSSVAQSCPSTDSCSHEIDVEDTKLALKKPRGDRIVESEHQPASSAETFIFAPLRRLDGFFHSHPRRRMVVPNGAFSLRICPGPSNTTFEPGKRLRLNLLPGHVHFDEIRVALIGTASYRGGRDVHEFLRLERIVDKETEEIELSIPLRRSCRCSECKVANGILPGSVVNQEVRV</sequence>
<dbReference type="AlphaFoldDB" id="A0A9P6NDP6"/>
<feature type="region of interest" description="Disordered" evidence="1">
    <location>
        <begin position="239"/>
        <end position="272"/>
    </location>
</feature>
<dbReference type="OrthoDB" id="2501758at2759"/>
<feature type="compositionally biased region" description="Polar residues" evidence="1">
    <location>
        <begin position="239"/>
        <end position="257"/>
    </location>
</feature>
<protein>
    <submittedName>
        <fullName evidence="2">Uncharacterized protein</fullName>
    </submittedName>
</protein>
<feature type="region of interest" description="Disordered" evidence="1">
    <location>
        <begin position="1"/>
        <end position="52"/>
    </location>
</feature>
<feature type="region of interest" description="Disordered" evidence="1">
    <location>
        <begin position="306"/>
        <end position="401"/>
    </location>
</feature>
<keyword evidence="3" id="KW-1185">Reference proteome</keyword>
<dbReference type="EMBL" id="MU167288">
    <property type="protein sequence ID" value="KAG0144840.1"/>
    <property type="molecule type" value="Genomic_DNA"/>
</dbReference>
<feature type="compositionally biased region" description="Low complexity" evidence="1">
    <location>
        <begin position="370"/>
        <end position="385"/>
    </location>
</feature>
<name>A0A9P6NDP6_9BASI</name>
<feature type="region of interest" description="Disordered" evidence="1">
    <location>
        <begin position="105"/>
        <end position="125"/>
    </location>
</feature>
<feature type="compositionally biased region" description="Polar residues" evidence="1">
    <location>
        <begin position="386"/>
        <end position="395"/>
    </location>
</feature>
<accession>A0A9P6NDP6</accession>
<organism evidence="2 3">
    <name type="scientific">Cronartium quercuum f. sp. fusiforme G11</name>
    <dbReference type="NCBI Taxonomy" id="708437"/>
    <lineage>
        <taxon>Eukaryota</taxon>
        <taxon>Fungi</taxon>
        <taxon>Dikarya</taxon>
        <taxon>Basidiomycota</taxon>
        <taxon>Pucciniomycotina</taxon>
        <taxon>Pucciniomycetes</taxon>
        <taxon>Pucciniales</taxon>
        <taxon>Coleosporiaceae</taxon>
        <taxon>Cronartium</taxon>
    </lineage>
</organism>
<gene>
    <name evidence="2" type="ORF">CROQUDRAFT_94637</name>
</gene>
<comment type="caution">
    <text evidence="2">The sequence shown here is derived from an EMBL/GenBank/DDBJ whole genome shotgun (WGS) entry which is preliminary data.</text>
</comment>